<sequence length="328" mass="37162">MNNKRTVGLTYNFRKINVPINVPINNNKSLTRNLPAIGYNLLASSIYKLNISPVKAFQTITSIDYSMPESPLDKNTYDKDNVIYAMLLINNFLLSLKNPLTPISIVGFKTESLKYYKVSNNQPPIGFSILSEKGDTMLITFRGTSTLQDILTDFKYNYYKDNNNTQSNPETIEYAGRGFTEYYNKIQENLLKEIREKNTDQKLKRIFVCGHSLGASLAAVVSYNLSKIYTCVEFYGIAPPKTGNYQFTKSVSRNCTYAISVINLADCVPSFILSYMYNSVSPHVPCNFSHVHPIAMFNNVKSTIEDCHYVEAYYEGVESLTPVFVPNL</sequence>
<protein>
    <recommendedName>
        <fullName evidence="1">Fungal lipase-type domain-containing protein</fullName>
    </recommendedName>
</protein>
<dbReference type="PANTHER" id="PTHR45856:SF24">
    <property type="entry name" value="FUNGAL LIPASE-LIKE DOMAIN-CONTAINING PROTEIN"/>
    <property type="match status" value="1"/>
</dbReference>
<dbReference type="InterPro" id="IPR029058">
    <property type="entry name" value="AB_hydrolase_fold"/>
</dbReference>
<proteinExistence type="predicted"/>
<name>A0A6C0II25_9ZZZZ</name>
<accession>A0A6C0II25</accession>
<dbReference type="InterPro" id="IPR002921">
    <property type="entry name" value="Fungal_lipase-type"/>
</dbReference>
<dbReference type="SUPFAM" id="SSF53474">
    <property type="entry name" value="alpha/beta-Hydrolases"/>
    <property type="match status" value="1"/>
</dbReference>
<reference evidence="2" key="1">
    <citation type="journal article" date="2020" name="Nature">
        <title>Giant virus diversity and host interactions through global metagenomics.</title>
        <authorList>
            <person name="Schulz F."/>
            <person name="Roux S."/>
            <person name="Paez-Espino D."/>
            <person name="Jungbluth S."/>
            <person name="Walsh D.A."/>
            <person name="Denef V.J."/>
            <person name="McMahon K.D."/>
            <person name="Konstantinidis K.T."/>
            <person name="Eloe-Fadrosh E.A."/>
            <person name="Kyrpides N.C."/>
            <person name="Woyke T."/>
        </authorList>
    </citation>
    <scope>NUCLEOTIDE SEQUENCE</scope>
    <source>
        <strain evidence="2">GVMAG-M-3300023184-89</strain>
    </source>
</reference>
<organism evidence="2">
    <name type="scientific">viral metagenome</name>
    <dbReference type="NCBI Taxonomy" id="1070528"/>
    <lineage>
        <taxon>unclassified sequences</taxon>
        <taxon>metagenomes</taxon>
        <taxon>organismal metagenomes</taxon>
    </lineage>
</organism>
<dbReference type="EMBL" id="MN740194">
    <property type="protein sequence ID" value="QHT92804.1"/>
    <property type="molecule type" value="Genomic_DNA"/>
</dbReference>
<evidence type="ECO:0000259" key="1">
    <source>
        <dbReference type="Pfam" id="PF01764"/>
    </source>
</evidence>
<evidence type="ECO:0000313" key="2">
    <source>
        <dbReference type="EMBL" id="QHT92804.1"/>
    </source>
</evidence>
<dbReference type="PANTHER" id="PTHR45856">
    <property type="entry name" value="ALPHA/BETA-HYDROLASES SUPERFAMILY PROTEIN"/>
    <property type="match status" value="1"/>
</dbReference>
<dbReference type="GO" id="GO:0006629">
    <property type="term" value="P:lipid metabolic process"/>
    <property type="evidence" value="ECO:0007669"/>
    <property type="project" value="InterPro"/>
</dbReference>
<dbReference type="CDD" id="cd00519">
    <property type="entry name" value="Lipase_3"/>
    <property type="match status" value="1"/>
</dbReference>
<dbReference type="Gene3D" id="3.40.50.1820">
    <property type="entry name" value="alpha/beta hydrolase"/>
    <property type="match status" value="1"/>
</dbReference>
<feature type="domain" description="Fungal lipase-type" evidence="1">
    <location>
        <begin position="139"/>
        <end position="272"/>
    </location>
</feature>
<dbReference type="InterPro" id="IPR051218">
    <property type="entry name" value="Sec_MonoDiacylglyc_Lipase"/>
</dbReference>
<dbReference type="AlphaFoldDB" id="A0A6C0II25"/>
<dbReference type="Pfam" id="PF01764">
    <property type="entry name" value="Lipase_3"/>
    <property type="match status" value="1"/>
</dbReference>